<name>A0ABS8XRF5_9BURK</name>
<comment type="caution">
    <text evidence="1">The sequence shown here is derived from an EMBL/GenBank/DDBJ whole genome shotgun (WGS) entry which is preliminary data.</text>
</comment>
<evidence type="ECO:0000313" key="1">
    <source>
        <dbReference type="EMBL" id="MCE4555302.1"/>
    </source>
</evidence>
<reference evidence="1 2" key="1">
    <citation type="submission" date="2021-12" db="EMBL/GenBank/DDBJ databases">
        <title>Genome seq of P8.</title>
        <authorList>
            <person name="Seo T."/>
        </authorList>
    </citation>
    <scope>NUCLEOTIDE SEQUENCE [LARGE SCALE GENOMIC DNA]</scope>
    <source>
        <strain evidence="1 2">P8</strain>
    </source>
</reference>
<sequence>MKALKSELAKKLLADPRVRERLQGGESAGDDRQVVVEFRDGDKAKQYVVRVVAKAA</sequence>
<organism evidence="1 2">
    <name type="scientific">Pelomonas cellulosilytica</name>
    <dbReference type="NCBI Taxonomy" id="2906762"/>
    <lineage>
        <taxon>Bacteria</taxon>
        <taxon>Pseudomonadati</taxon>
        <taxon>Pseudomonadota</taxon>
        <taxon>Betaproteobacteria</taxon>
        <taxon>Burkholderiales</taxon>
        <taxon>Sphaerotilaceae</taxon>
        <taxon>Roseateles</taxon>
    </lineage>
</organism>
<protein>
    <submittedName>
        <fullName evidence="1">Uncharacterized protein</fullName>
    </submittedName>
</protein>
<dbReference type="EMBL" id="JAJTWU010000004">
    <property type="protein sequence ID" value="MCE4555302.1"/>
    <property type="molecule type" value="Genomic_DNA"/>
</dbReference>
<evidence type="ECO:0000313" key="2">
    <source>
        <dbReference type="Proteomes" id="UP001200741"/>
    </source>
</evidence>
<gene>
    <name evidence="1" type="ORF">LXT13_12835</name>
</gene>
<accession>A0ABS8XRF5</accession>
<dbReference type="RefSeq" id="WP_233372315.1">
    <property type="nucleotide sequence ID" value="NZ_JAJTWU010000004.1"/>
</dbReference>
<dbReference type="Proteomes" id="UP001200741">
    <property type="component" value="Unassembled WGS sequence"/>
</dbReference>
<keyword evidence="2" id="KW-1185">Reference proteome</keyword>
<proteinExistence type="predicted"/>